<comment type="caution">
    <text evidence="10">The sequence shown here is derived from an EMBL/GenBank/DDBJ whole genome shotgun (WGS) entry which is preliminary data.</text>
</comment>
<keyword evidence="7" id="KW-0812">Transmembrane</keyword>
<dbReference type="SMART" id="SM00283">
    <property type="entry name" value="MA"/>
    <property type="match status" value="1"/>
</dbReference>
<dbReference type="PANTHER" id="PTHR32089">
    <property type="entry name" value="METHYL-ACCEPTING CHEMOTAXIS PROTEIN MCPB"/>
    <property type="match status" value="1"/>
</dbReference>
<evidence type="ECO:0000256" key="4">
    <source>
        <dbReference type="ARBA" id="ARBA00023224"/>
    </source>
</evidence>
<dbReference type="SMART" id="SM00304">
    <property type="entry name" value="HAMP"/>
    <property type="match status" value="1"/>
</dbReference>
<dbReference type="InterPro" id="IPR003660">
    <property type="entry name" value="HAMP_dom"/>
</dbReference>
<evidence type="ECO:0000313" key="10">
    <source>
        <dbReference type="EMBL" id="MCU6798173.1"/>
    </source>
</evidence>
<proteinExistence type="inferred from homology"/>
<evidence type="ECO:0000256" key="2">
    <source>
        <dbReference type="ARBA" id="ARBA00022475"/>
    </source>
</evidence>
<dbReference type="PANTHER" id="PTHR32089:SF112">
    <property type="entry name" value="LYSOZYME-LIKE PROTEIN-RELATED"/>
    <property type="match status" value="1"/>
</dbReference>
<evidence type="ECO:0000259" key="8">
    <source>
        <dbReference type="PROSITE" id="PS50111"/>
    </source>
</evidence>
<feature type="domain" description="HAMP" evidence="9">
    <location>
        <begin position="240"/>
        <end position="293"/>
    </location>
</feature>
<evidence type="ECO:0000256" key="7">
    <source>
        <dbReference type="SAM" id="Phobius"/>
    </source>
</evidence>
<evidence type="ECO:0000256" key="3">
    <source>
        <dbReference type="ARBA" id="ARBA00023136"/>
    </source>
</evidence>
<feature type="transmembrane region" description="Helical" evidence="7">
    <location>
        <begin position="33"/>
        <end position="50"/>
    </location>
</feature>
<dbReference type="Gene3D" id="6.10.340.10">
    <property type="match status" value="1"/>
</dbReference>
<dbReference type="Pfam" id="PF00015">
    <property type="entry name" value="MCPsignal"/>
    <property type="match status" value="1"/>
</dbReference>
<keyword evidence="4 6" id="KW-0807">Transducer</keyword>
<protein>
    <submittedName>
        <fullName evidence="10">Methyl-accepting chemotaxis protein</fullName>
    </submittedName>
</protein>
<gene>
    <name evidence="10" type="ORF">OB236_39205</name>
</gene>
<dbReference type="Pfam" id="PF00672">
    <property type="entry name" value="HAMP"/>
    <property type="match status" value="1"/>
</dbReference>
<organism evidence="10 11">
    <name type="scientific">Paenibacillus baimaensis</name>
    <dbReference type="NCBI Taxonomy" id="2982185"/>
    <lineage>
        <taxon>Bacteria</taxon>
        <taxon>Bacillati</taxon>
        <taxon>Bacillota</taxon>
        <taxon>Bacilli</taxon>
        <taxon>Bacillales</taxon>
        <taxon>Paenibacillaceae</taxon>
        <taxon>Paenibacillus</taxon>
    </lineage>
</organism>
<dbReference type="EMBL" id="JAOQIO010000125">
    <property type="protein sequence ID" value="MCU6798173.1"/>
    <property type="molecule type" value="Genomic_DNA"/>
</dbReference>
<keyword evidence="2" id="KW-1003">Cell membrane</keyword>
<name>A0ABT2UU75_9BACL</name>
<comment type="subcellular location">
    <subcellularLocation>
        <location evidence="1">Cell membrane</location>
    </subcellularLocation>
</comment>
<dbReference type="InterPro" id="IPR004089">
    <property type="entry name" value="MCPsignal_dom"/>
</dbReference>
<sequence length="601" mass="65325">MKIRELRLHRGWLDRGWAAIQTSTLTLTVRKKLLGSFLVMIVLLGVLGWISMSRIASMQQENEKITSSWLFSIETINRINLLAEQMLALQATMIMEPNEDNKKQFMPEAGELFTAIEGNMEQYATKIRTEEEQAYFDALSKAWRNYKDYYSDAFVLSTRVNFVEGSGTYAGQITKMLTSSQGAYQTMQNQINLLVQLNHDGAMASTEESKRLYQNALRDTIITLLVAVAAAIGLSMVISNHFANPVRQVSLALQRIAEGDLTLNNLQVSNRDEIGQLVTSLNKMSLNLRTLLLQIQGASIHVAASSEQLLASSEKNAKAAEHVTQSVQIVAAGSENQMQSATETSMAMEEMTMGALRIAQSTAEVSELAIETSRQAEAGNSTMQAFVGIMNNISDSVRRSGEEMHRLEGHSHEIGSITKLIGDIAKQTVMLALNAAIESARAGEHGRGFAVVSQEVRKLAEQSNVAVKQITDIINKIQNDTQHAAGTMRQGLHAVEQGITAIENVSSSFSIIVQSTENVTDKIQDAASAAQQMAASSQHVSASILEMSSIARTSSSSAKTVAATTDGQLVSVNEITASAYSLSHVAQDLSDLVGSFKVTAE</sequence>
<dbReference type="Proteomes" id="UP001652445">
    <property type="component" value="Unassembled WGS sequence"/>
</dbReference>
<reference evidence="10 11" key="1">
    <citation type="submission" date="2022-09" db="EMBL/GenBank/DDBJ databases">
        <authorList>
            <person name="Han X.L."/>
            <person name="Wang Q."/>
            <person name="Lu T."/>
        </authorList>
    </citation>
    <scope>NUCLEOTIDE SEQUENCE [LARGE SCALE GENOMIC DNA]</scope>
    <source>
        <strain evidence="10 11">WQ 127069</strain>
    </source>
</reference>
<dbReference type="SUPFAM" id="SSF58104">
    <property type="entry name" value="Methyl-accepting chemotaxis protein (MCP) signaling domain"/>
    <property type="match status" value="1"/>
</dbReference>
<keyword evidence="7" id="KW-1133">Transmembrane helix</keyword>
<dbReference type="PROSITE" id="PS50885">
    <property type="entry name" value="HAMP"/>
    <property type="match status" value="1"/>
</dbReference>
<dbReference type="PROSITE" id="PS50111">
    <property type="entry name" value="CHEMOTAXIS_TRANSDUC_2"/>
    <property type="match status" value="1"/>
</dbReference>
<dbReference type="Pfam" id="PF12729">
    <property type="entry name" value="4HB_MCP_1"/>
    <property type="match status" value="1"/>
</dbReference>
<evidence type="ECO:0000256" key="6">
    <source>
        <dbReference type="PROSITE-ProRule" id="PRU00284"/>
    </source>
</evidence>
<comment type="similarity">
    <text evidence="5">Belongs to the methyl-accepting chemotaxis (MCP) protein family.</text>
</comment>
<accession>A0ABT2UU75</accession>
<keyword evidence="3 7" id="KW-0472">Membrane</keyword>
<keyword evidence="11" id="KW-1185">Reference proteome</keyword>
<evidence type="ECO:0000313" key="11">
    <source>
        <dbReference type="Proteomes" id="UP001652445"/>
    </source>
</evidence>
<evidence type="ECO:0000256" key="1">
    <source>
        <dbReference type="ARBA" id="ARBA00004236"/>
    </source>
</evidence>
<evidence type="ECO:0000256" key="5">
    <source>
        <dbReference type="ARBA" id="ARBA00029447"/>
    </source>
</evidence>
<dbReference type="InterPro" id="IPR024478">
    <property type="entry name" value="HlyB_4HB_MCP"/>
</dbReference>
<dbReference type="RefSeq" id="WP_262688847.1">
    <property type="nucleotide sequence ID" value="NZ_JAOQIO010000125.1"/>
</dbReference>
<dbReference type="CDD" id="cd06225">
    <property type="entry name" value="HAMP"/>
    <property type="match status" value="1"/>
</dbReference>
<feature type="domain" description="Methyl-accepting transducer" evidence="8">
    <location>
        <begin position="312"/>
        <end position="548"/>
    </location>
</feature>
<evidence type="ECO:0000259" key="9">
    <source>
        <dbReference type="PROSITE" id="PS50885"/>
    </source>
</evidence>
<dbReference type="Gene3D" id="1.10.287.950">
    <property type="entry name" value="Methyl-accepting chemotaxis protein"/>
    <property type="match status" value="1"/>
</dbReference>